<feature type="transmembrane region" description="Helical" evidence="2">
    <location>
        <begin position="184"/>
        <end position="206"/>
    </location>
</feature>
<feature type="transmembrane region" description="Helical" evidence="2">
    <location>
        <begin position="113"/>
        <end position="134"/>
    </location>
</feature>
<feature type="transmembrane region" description="Helical" evidence="2">
    <location>
        <begin position="233"/>
        <end position="252"/>
    </location>
</feature>
<keyword evidence="2" id="KW-0812">Transmembrane</keyword>
<organism evidence="3 4">
    <name type="scientific">Sphingomonas colocasiae</name>
    <dbReference type="NCBI Taxonomy" id="1848973"/>
    <lineage>
        <taxon>Bacteria</taxon>
        <taxon>Pseudomonadati</taxon>
        <taxon>Pseudomonadota</taxon>
        <taxon>Alphaproteobacteria</taxon>
        <taxon>Sphingomonadales</taxon>
        <taxon>Sphingomonadaceae</taxon>
        <taxon>Sphingomonas</taxon>
    </lineage>
</organism>
<comment type="similarity">
    <text evidence="1">Belongs to the sodium:galactoside symporter (TC 2.A.2) family.</text>
</comment>
<dbReference type="RefSeq" id="WP_222989540.1">
    <property type="nucleotide sequence ID" value="NZ_JAINVV010000004.1"/>
</dbReference>
<evidence type="ECO:0000313" key="3">
    <source>
        <dbReference type="EMBL" id="MBY8822462.1"/>
    </source>
</evidence>
<sequence>MSAPARKLGFGRILGFTVGDYAFNLYWQSVSLFLLFFYTDAVGLSAGVAGLIYMIASIFDAVIDPFMGAIADRTRTRWGRYRPYILFGAPFTGIAFMLLYYRPPLDGAGLALWMLAAHIIFRIAYTVASIPYTAMSARITPDSLERGTIAGGRIIFATLAGLTVATLTQPLASALGGGDVARGFFWASGIFALIATIVLPLVFLATREPEETGLDKGPERLADYWPALRDNRALWVVVIAICTGVVCSTALGKSVLYYFKYYLGDEAAGRQALSVTAASGLLIVPAWVYVTKWIGKRAAWLAAIVWGLAGLGVFALVDIRSVGLAIAFFVWMHVTSLGLALGFWSLLPDTVEYGEWRTGMRTESFVFGLGAFFLKVALGLGAGLYGWLLELIGYHANVVQSAETLAAMKLLMTALPAIGLLLAGAAMIFYPLRGRMHDDIVRELAARKG</sequence>
<feature type="transmembrane region" description="Helical" evidence="2">
    <location>
        <begin position="365"/>
        <end position="388"/>
    </location>
</feature>
<feature type="transmembrane region" description="Helical" evidence="2">
    <location>
        <begin position="154"/>
        <end position="172"/>
    </location>
</feature>
<dbReference type="InterPro" id="IPR036259">
    <property type="entry name" value="MFS_trans_sf"/>
</dbReference>
<keyword evidence="4" id="KW-1185">Reference proteome</keyword>
<feature type="transmembrane region" description="Helical" evidence="2">
    <location>
        <begin position="44"/>
        <end position="63"/>
    </location>
</feature>
<dbReference type="CDD" id="cd17332">
    <property type="entry name" value="MFS_MelB_like"/>
    <property type="match status" value="1"/>
</dbReference>
<evidence type="ECO:0000256" key="1">
    <source>
        <dbReference type="ARBA" id="ARBA00009617"/>
    </source>
</evidence>
<evidence type="ECO:0000256" key="2">
    <source>
        <dbReference type="SAM" id="Phobius"/>
    </source>
</evidence>
<name>A0ABS7PMC3_9SPHN</name>
<comment type="caution">
    <text evidence="3">The sequence shown here is derived from an EMBL/GenBank/DDBJ whole genome shotgun (WGS) entry which is preliminary data.</text>
</comment>
<dbReference type="NCBIfam" id="TIGR00792">
    <property type="entry name" value="gph"/>
    <property type="match status" value="1"/>
</dbReference>
<feature type="transmembrane region" description="Helical" evidence="2">
    <location>
        <begin position="272"/>
        <end position="291"/>
    </location>
</feature>
<dbReference type="Gene3D" id="1.20.1250.20">
    <property type="entry name" value="MFS general substrate transporter like domains"/>
    <property type="match status" value="1"/>
</dbReference>
<proteinExistence type="inferred from homology"/>
<keyword evidence="2" id="KW-0472">Membrane</keyword>
<dbReference type="EMBL" id="JAINVV010000004">
    <property type="protein sequence ID" value="MBY8822462.1"/>
    <property type="molecule type" value="Genomic_DNA"/>
</dbReference>
<dbReference type="PANTHER" id="PTHR11328:SF24">
    <property type="entry name" value="MAJOR FACILITATOR SUPERFAMILY (MFS) PROFILE DOMAIN-CONTAINING PROTEIN"/>
    <property type="match status" value="1"/>
</dbReference>
<evidence type="ECO:0000313" key="4">
    <source>
        <dbReference type="Proteomes" id="UP000706039"/>
    </source>
</evidence>
<dbReference type="Pfam" id="PF13347">
    <property type="entry name" value="MFS_2"/>
    <property type="match status" value="1"/>
</dbReference>
<gene>
    <name evidence="3" type="ORF">K7G82_09175</name>
</gene>
<dbReference type="InterPro" id="IPR039672">
    <property type="entry name" value="MFS_2"/>
</dbReference>
<dbReference type="Proteomes" id="UP000706039">
    <property type="component" value="Unassembled WGS sequence"/>
</dbReference>
<dbReference type="InterPro" id="IPR001927">
    <property type="entry name" value="Na/Gal_symport"/>
</dbReference>
<dbReference type="PANTHER" id="PTHR11328">
    <property type="entry name" value="MAJOR FACILITATOR SUPERFAMILY DOMAIN-CONTAINING PROTEIN"/>
    <property type="match status" value="1"/>
</dbReference>
<feature type="transmembrane region" description="Helical" evidence="2">
    <location>
        <begin position="408"/>
        <end position="432"/>
    </location>
</feature>
<feature type="transmembrane region" description="Helical" evidence="2">
    <location>
        <begin position="84"/>
        <end position="101"/>
    </location>
</feature>
<keyword evidence="2" id="KW-1133">Transmembrane helix</keyword>
<dbReference type="SUPFAM" id="SSF103473">
    <property type="entry name" value="MFS general substrate transporter"/>
    <property type="match status" value="1"/>
</dbReference>
<reference evidence="3 4" key="1">
    <citation type="submission" date="2021-08" db="EMBL/GenBank/DDBJ databases">
        <authorList>
            <person name="Tuo L."/>
        </authorList>
    </citation>
    <scope>NUCLEOTIDE SEQUENCE [LARGE SCALE GENOMIC DNA]</scope>
    <source>
        <strain evidence="3 4">JCM 31229</strain>
    </source>
</reference>
<feature type="transmembrane region" description="Helical" evidence="2">
    <location>
        <begin position="298"/>
        <end position="317"/>
    </location>
</feature>
<feature type="transmembrane region" description="Helical" evidence="2">
    <location>
        <begin position="323"/>
        <end position="344"/>
    </location>
</feature>
<protein>
    <submittedName>
        <fullName evidence="3">Glycoside-pentoside-hexuronide (GPH):cation symporter</fullName>
    </submittedName>
</protein>
<accession>A0ABS7PMC3</accession>